<dbReference type="HOGENOM" id="CLU_041744_1_0_1"/>
<dbReference type="InParanoid" id="T1G5I5"/>
<keyword evidence="7 11" id="KW-0493">Microtubule</keyword>
<evidence type="ECO:0000256" key="11">
    <source>
        <dbReference type="PROSITE-ProRule" id="PRU00576"/>
    </source>
</evidence>
<dbReference type="GO" id="GO:0000922">
    <property type="term" value="C:spindle pole"/>
    <property type="evidence" value="ECO:0007669"/>
    <property type="project" value="UniProtKB-SubCell"/>
</dbReference>
<evidence type="ECO:0000256" key="10">
    <source>
        <dbReference type="ARBA" id="ARBA00023306"/>
    </source>
</evidence>
<dbReference type="GO" id="GO:0005813">
    <property type="term" value="C:centrosome"/>
    <property type="evidence" value="ECO:0007669"/>
    <property type="project" value="UniProtKB-SubCell"/>
</dbReference>
<proteinExistence type="inferred from homology"/>
<dbReference type="EnsemblMetazoa" id="HelroT84431">
    <property type="protein sequence ID" value="HelroP84431"/>
    <property type="gene ID" value="HelroG84431"/>
</dbReference>
<dbReference type="Pfam" id="PF00307">
    <property type="entry name" value="CH"/>
    <property type="match status" value="1"/>
</dbReference>
<organism evidence="16 17">
    <name type="scientific">Helobdella robusta</name>
    <name type="common">Californian leech</name>
    <dbReference type="NCBI Taxonomy" id="6412"/>
    <lineage>
        <taxon>Eukaryota</taxon>
        <taxon>Metazoa</taxon>
        <taxon>Spiralia</taxon>
        <taxon>Lophotrochozoa</taxon>
        <taxon>Annelida</taxon>
        <taxon>Clitellata</taxon>
        <taxon>Hirudinea</taxon>
        <taxon>Rhynchobdellida</taxon>
        <taxon>Glossiphoniidae</taxon>
        <taxon>Helobdella</taxon>
    </lineage>
</organism>
<evidence type="ECO:0000313" key="16">
    <source>
        <dbReference type="EnsemblMetazoa" id="HelroP84431"/>
    </source>
</evidence>
<keyword evidence="5" id="KW-0963">Cytoplasm</keyword>
<keyword evidence="10" id="KW-0131">Cell cycle</keyword>
<dbReference type="InterPro" id="IPR027328">
    <property type="entry name" value="MAPRE"/>
</dbReference>
<keyword evidence="17" id="KW-1185">Reference proteome</keyword>
<comment type="subcellular location">
    <subcellularLocation>
        <location evidence="1">Cytoplasm</location>
        <location evidence="1">Cytoskeleton</location>
        <location evidence="1">Microtubule organizing center</location>
        <location evidence="1">Centrosome</location>
    </subcellularLocation>
    <subcellularLocation>
        <location evidence="2">Cytoplasm</location>
        <location evidence="2">Cytoskeleton</location>
        <location evidence="2">Spindle pole</location>
    </subcellularLocation>
</comment>
<dbReference type="GO" id="GO:0051233">
    <property type="term" value="C:spindle midzone"/>
    <property type="evidence" value="ECO:0000318"/>
    <property type="project" value="GO_Central"/>
</dbReference>
<dbReference type="Pfam" id="PF03271">
    <property type="entry name" value="EB1"/>
    <property type="match status" value="1"/>
</dbReference>
<dbReference type="SUPFAM" id="SSF140612">
    <property type="entry name" value="EB1 dimerisation domain-like"/>
    <property type="match status" value="1"/>
</dbReference>
<reference evidence="16" key="3">
    <citation type="submission" date="2015-06" db="UniProtKB">
        <authorList>
            <consortium name="EnsemblMetazoa"/>
        </authorList>
    </citation>
    <scope>IDENTIFICATION</scope>
</reference>
<feature type="domain" description="EB1 C-terminal" evidence="14">
    <location>
        <begin position="189"/>
        <end position="269"/>
    </location>
</feature>
<evidence type="ECO:0000313" key="17">
    <source>
        <dbReference type="Proteomes" id="UP000015101"/>
    </source>
</evidence>
<dbReference type="KEGG" id="hro:HELRODRAFT_84431"/>
<keyword evidence="8" id="KW-0498">Mitosis</keyword>
<evidence type="ECO:0000256" key="8">
    <source>
        <dbReference type="ARBA" id="ARBA00022776"/>
    </source>
</evidence>
<dbReference type="GO" id="GO:0051010">
    <property type="term" value="F:microtubule plus-end binding"/>
    <property type="evidence" value="ECO:0000318"/>
    <property type="project" value="GO_Central"/>
</dbReference>
<feature type="compositionally biased region" description="Polar residues" evidence="12">
    <location>
        <begin position="181"/>
        <end position="192"/>
    </location>
</feature>
<dbReference type="STRING" id="6412.T1G5I5"/>
<evidence type="ECO:0000313" key="15">
    <source>
        <dbReference type="EMBL" id="ESN98551.1"/>
    </source>
</evidence>
<protein>
    <recommendedName>
        <fullName evidence="4">Microtubule-associated protein RP/EB family member 1</fullName>
    </recommendedName>
</protein>
<dbReference type="FunFam" id="1.20.5.1430:FF:000001">
    <property type="entry name" value="microtubule-associated protein RP/EB family member 1"/>
    <property type="match status" value="1"/>
</dbReference>
<dbReference type="AlphaFoldDB" id="T1G5I5"/>
<dbReference type="PROSITE" id="PS51230">
    <property type="entry name" value="EB1_C"/>
    <property type="match status" value="1"/>
</dbReference>
<feature type="region of interest" description="Disordered" evidence="12">
    <location>
        <begin position="138"/>
        <end position="194"/>
    </location>
</feature>
<dbReference type="EMBL" id="AMQM01005916">
    <property type="status" value="NOT_ANNOTATED_CDS"/>
    <property type="molecule type" value="Genomic_DNA"/>
</dbReference>
<dbReference type="OrthoDB" id="2119228at2759"/>
<dbReference type="GO" id="GO:0035372">
    <property type="term" value="P:protein localization to microtubule"/>
    <property type="evidence" value="ECO:0000318"/>
    <property type="project" value="GO_Central"/>
</dbReference>
<dbReference type="CTD" id="20216332"/>
<dbReference type="EMBL" id="KB097144">
    <property type="protein sequence ID" value="ESN98551.1"/>
    <property type="molecule type" value="Genomic_DNA"/>
</dbReference>
<dbReference type="InterPro" id="IPR036872">
    <property type="entry name" value="CH_dom_sf"/>
</dbReference>
<evidence type="ECO:0000259" key="14">
    <source>
        <dbReference type="PROSITE" id="PS51230"/>
    </source>
</evidence>
<dbReference type="Proteomes" id="UP000015101">
    <property type="component" value="Unassembled WGS sequence"/>
</dbReference>
<dbReference type="GO" id="GO:0031110">
    <property type="term" value="P:regulation of microtubule polymerization or depolymerization"/>
    <property type="evidence" value="ECO:0000318"/>
    <property type="project" value="GO_Central"/>
</dbReference>
<accession>T1G5I5</accession>
<dbReference type="eggNOG" id="KOG3000">
    <property type="taxonomic scope" value="Eukaryota"/>
</dbReference>
<evidence type="ECO:0000256" key="2">
    <source>
        <dbReference type="ARBA" id="ARBA00004647"/>
    </source>
</evidence>
<dbReference type="GO" id="GO:0035371">
    <property type="term" value="C:microtubule plus-end"/>
    <property type="evidence" value="ECO:0000318"/>
    <property type="project" value="GO_Central"/>
</dbReference>
<evidence type="ECO:0000259" key="13">
    <source>
        <dbReference type="PROSITE" id="PS50021"/>
    </source>
</evidence>
<dbReference type="FunFam" id="1.10.418.10:FF:000007">
    <property type="entry name" value="Microtubule-associated protein, RP/EB family, member 2"/>
    <property type="match status" value="1"/>
</dbReference>
<evidence type="ECO:0000256" key="4">
    <source>
        <dbReference type="ARBA" id="ARBA00019567"/>
    </source>
</evidence>
<evidence type="ECO:0000256" key="1">
    <source>
        <dbReference type="ARBA" id="ARBA00004300"/>
    </source>
</evidence>
<dbReference type="GO" id="GO:0051301">
    <property type="term" value="P:cell division"/>
    <property type="evidence" value="ECO:0007669"/>
    <property type="project" value="UniProtKB-KW"/>
</dbReference>
<dbReference type="PROSITE" id="PS50021">
    <property type="entry name" value="CH"/>
    <property type="match status" value="1"/>
</dbReference>
<evidence type="ECO:0000256" key="3">
    <source>
        <dbReference type="ARBA" id="ARBA00010729"/>
    </source>
</evidence>
<keyword evidence="6" id="KW-0132">Cell division</keyword>
<dbReference type="InterPro" id="IPR001715">
    <property type="entry name" value="CH_dom"/>
</dbReference>
<evidence type="ECO:0000256" key="7">
    <source>
        <dbReference type="ARBA" id="ARBA00022701"/>
    </source>
</evidence>
<gene>
    <name evidence="16" type="primary">20216332</name>
    <name evidence="15" type="ORF">HELRODRAFT_84431</name>
</gene>
<dbReference type="GO" id="GO:0005881">
    <property type="term" value="C:cytoplasmic microtubule"/>
    <property type="evidence" value="ECO:0000318"/>
    <property type="project" value="GO_Central"/>
</dbReference>
<sequence length="286" mass="32176">MAVNVYNTSGTTDNISRHEALYWVNEMLQANFMKIEELCSGAAYCQFMDILFPGCINLKKVKFMTNLEHEYISNFKLVQGAFSKMKVDKIIPIERLVKGRFQDNFEFIQWFKKFFDANYELNQYDPVAARGGEAMGGIGNQIVPPRKSNNMAATSSSSSSHTSSRPKPSGRSTIKMAPTTPAKSNLKNSQGDVNHKLEGITSQLQEMKLTIDSLEKERDFYFGKLRQIEMLCQEVVGGGGGQQLQHPHDEQMVQQILDILYETEEGFAPPEANLENGANGDCNDEY</sequence>
<dbReference type="PANTHER" id="PTHR10623">
    <property type="entry name" value="MICROTUBULE-ASSOCIATED PROTEIN RP/EB FAMILY MEMBER"/>
    <property type="match status" value="1"/>
</dbReference>
<dbReference type="Gene3D" id="1.20.5.1430">
    <property type="match status" value="1"/>
</dbReference>
<reference evidence="15 17" key="2">
    <citation type="journal article" date="2013" name="Nature">
        <title>Insights into bilaterian evolution from three spiralian genomes.</title>
        <authorList>
            <person name="Simakov O."/>
            <person name="Marletaz F."/>
            <person name="Cho S.J."/>
            <person name="Edsinger-Gonzales E."/>
            <person name="Havlak P."/>
            <person name="Hellsten U."/>
            <person name="Kuo D.H."/>
            <person name="Larsson T."/>
            <person name="Lv J."/>
            <person name="Arendt D."/>
            <person name="Savage R."/>
            <person name="Osoegawa K."/>
            <person name="de Jong P."/>
            <person name="Grimwood J."/>
            <person name="Chapman J.A."/>
            <person name="Shapiro H."/>
            <person name="Aerts A."/>
            <person name="Otillar R.P."/>
            <person name="Terry A.Y."/>
            <person name="Boore J.L."/>
            <person name="Grigoriev I.V."/>
            <person name="Lindberg D.R."/>
            <person name="Seaver E.C."/>
            <person name="Weisblat D.A."/>
            <person name="Putnam N.H."/>
            <person name="Rokhsar D.S."/>
        </authorList>
    </citation>
    <scope>NUCLEOTIDE SEQUENCE</scope>
</reference>
<reference evidence="17" key="1">
    <citation type="submission" date="2012-12" db="EMBL/GenBank/DDBJ databases">
        <authorList>
            <person name="Hellsten U."/>
            <person name="Grimwood J."/>
            <person name="Chapman J.A."/>
            <person name="Shapiro H."/>
            <person name="Aerts A."/>
            <person name="Otillar R.P."/>
            <person name="Terry A.Y."/>
            <person name="Boore J.L."/>
            <person name="Simakov O."/>
            <person name="Marletaz F."/>
            <person name="Cho S.-J."/>
            <person name="Edsinger-Gonzales E."/>
            <person name="Havlak P."/>
            <person name="Kuo D.-H."/>
            <person name="Larsson T."/>
            <person name="Lv J."/>
            <person name="Arendt D."/>
            <person name="Savage R."/>
            <person name="Osoegawa K."/>
            <person name="de Jong P."/>
            <person name="Lindberg D.R."/>
            <person name="Seaver E.C."/>
            <person name="Weisblat D.A."/>
            <person name="Putnam N.H."/>
            <person name="Grigoriev I.V."/>
            <person name="Rokhsar D.S."/>
        </authorList>
    </citation>
    <scope>NUCLEOTIDE SEQUENCE</scope>
</reference>
<dbReference type="Gene3D" id="1.10.418.10">
    <property type="entry name" value="Calponin-like domain"/>
    <property type="match status" value="1"/>
</dbReference>
<keyword evidence="9" id="KW-0206">Cytoskeleton</keyword>
<evidence type="ECO:0000256" key="12">
    <source>
        <dbReference type="SAM" id="MobiDB-lite"/>
    </source>
</evidence>
<evidence type="ECO:0000256" key="5">
    <source>
        <dbReference type="ARBA" id="ARBA00022490"/>
    </source>
</evidence>
<comment type="similarity">
    <text evidence="3">Belongs to the MAPRE family.</text>
</comment>
<dbReference type="GO" id="GO:0051225">
    <property type="term" value="P:spindle assembly"/>
    <property type="evidence" value="ECO:0000318"/>
    <property type="project" value="GO_Central"/>
</dbReference>
<dbReference type="InterPro" id="IPR004953">
    <property type="entry name" value="EB1_C"/>
</dbReference>
<dbReference type="InterPro" id="IPR036133">
    <property type="entry name" value="EB1_C_sf"/>
</dbReference>
<feature type="domain" description="Calponin-homology (CH)" evidence="13">
    <location>
        <begin position="14"/>
        <end position="116"/>
    </location>
</feature>
<dbReference type="SUPFAM" id="SSF47576">
    <property type="entry name" value="Calponin-homology domain, CH-domain"/>
    <property type="match status" value="1"/>
</dbReference>
<dbReference type="GO" id="GO:0005815">
    <property type="term" value="C:microtubule organizing center"/>
    <property type="evidence" value="ECO:0000318"/>
    <property type="project" value="GO_Central"/>
</dbReference>
<name>T1G5I5_HELRO</name>
<dbReference type="GeneID" id="20216332"/>
<evidence type="ECO:0000256" key="9">
    <source>
        <dbReference type="ARBA" id="ARBA00023212"/>
    </source>
</evidence>
<feature type="compositionally biased region" description="Low complexity" evidence="12">
    <location>
        <begin position="154"/>
        <end position="163"/>
    </location>
</feature>
<dbReference type="RefSeq" id="XP_009023319.1">
    <property type="nucleotide sequence ID" value="XM_009025071.1"/>
</dbReference>
<evidence type="ECO:0000256" key="6">
    <source>
        <dbReference type="ARBA" id="ARBA00022618"/>
    </source>
</evidence>
<dbReference type="OMA" id="HAIQNIL"/>